<dbReference type="Gene3D" id="3.10.20.30">
    <property type="match status" value="1"/>
</dbReference>
<dbReference type="InterPro" id="IPR039261">
    <property type="entry name" value="FNR_nucleotide-bd"/>
</dbReference>
<dbReference type="Gene3D" id="3.40.50.80">
    <property type="entry name" value="Nucleotide-binding domain of ferredoxin-NADP reductase (FNR) module"/>
    <property type="match status" value="1"/>
</dbReference>
<dbReference type="PANTHER" id="PTHR46696">
    <property type="entry name" value="P450, PUTATIVE (EUROFUNG)-RELATED"/>
    <property type="match status" value="1"/>
</dbReference>
<proteinExistence type="inferred from homology"/>
<dbReference type="GO" id="GO:0005506">
    <property type="term" value="F:iron ion binding"/>
    <property type="evidence" value="ECO:0007669"/>
    <property type="project" value="InterPro"/>
</dbReference>
<comment type="similarity">
    <text evidence="1">Belongs to the cytochrome P450 family.</text>
</comment>
<dbReference type="InterPro" id="IPR017972">
    <property type="entry name" value="Cyt_P450_CS"/>
</dbReference>
<dbReference type="InterPro" id="IPR002397">
    <property type="entry name" value="Cyt_P450_B"/>
</dbReference>
<dbReference type="EMBL" id="CP001867">
    <property type="protein sequence ID" value="ADB75391.1"/>
    <property type="molecule type" value="Genomic_DNA"/>
</dbReference>
<name>D2S6L7_GEOOG</name>
<keyword evidence="5" id="KW-1185">Reference proteome</keyword>
<dbReference type="SUPFAM" id="SSF52343">
    <property type="entry name" value="Ferredoxin reductase-like, C-terminal NADP-linked domain"/>
    <property type="match status" value="1"/>
</dbReference>
<dbReference type="InterPro" id="IPR017927">
    <property type="entry name" value="FAD-bd_FR_type"/>
</dbReference>
<evidence type="ECO:0000313" key="4">
    <source>
        <dbReference type="EMBL" id="ADB75391.1"/>
    </source>
</evidence>
<dbReference type="PROSITE" id="PS00197">
    <property type="entry name" value="2FE2S_FER_1"/>
    <property type="match status" value="1"/>
</dbReference>
<dbReference type="HOGENOM" id="CLU_020412_0_0_11"/>
<feature type="domain" description="FAD-binding FR-type" evidence="3">
    <location>
        <begin position="462"/>
        <end position="564"/>
    </location>
</feature>
<evidence type="ECO:0000313" key="5">
    <source>
        <dbReference type="Proteomes" id="UP000001382"/>
    </source>
</evidence>
<dbReference type="AlphaFoldDB" id="D2S6L7"/>
<dbReference type="STRING" id="526225.Gobs_2761"/>
<dbReference type="eggNOG" id="COG2124">
    <property type="taxonomic scope" value="Bacteria"/>
</dbReference>
<dbReference type="SUPFAM" id="SSF48264">
    <property type="entry name" value="Cytochrome P450"/>
    <property type="match status" value="1"/>
</dbReference>
<dbReference type="KEGG" id="gob:Gobs_2761"/>
<dbReference type="PROSITE" id="PS00086">
    <property type="entry name" value="CYTOCHROME_P450"/>
    <property type="match status" value="1"/>
</dbReference>
<dbReference type="InterPro" id="IPR036010">
    <property type="entry name" value="2Fe-2S_ferredoxin-like_sf"/>
</dbReference>
<dbReference type="RefSeq" id="WP_012948824.1">
    <property type="nucleotide sequence ID" value="NZ_BAABTB010000035.1"/>
</dbReference>
<reference evidence="4 5" key="1">
    <citation type="journal article" date="2010" name="Stand. Genomic Sci.">
        <title>Complete genome sequence of Geodermatophilus obscurus type strain (G-20).</title>
        <authorList>
            <person name="Ivanova N."/>
            <person name="Sikorski J."/>
            <person name="Jando M."/>
            <person name="Munk C."/>
            <person name="Lapidus A."/>
            <person name="Glavina Del Rio T."/>
            <person name="Copeland A."/>
            <person name="Tice H."/>
            <person name="Cheng J.-F."/>
            <person name="Lucas S."/>
            <person name="Chen F."/>
            <person name="Nolan M."/>
            <person name="Bruce D."/>
            <person name="Goodwin L."/>
            <person name="Pitluck S."/>
            <person name="Mavromatis K."/>
            <person name="Mikhailova N."/>
            <person name="Pati A."/>
            <person name="Chen A."/>
            <person name="Palaniappan K."/>
            <person name="Land M."/>
            <person name="Hauser L."/>
            <person name="Chang Y.-J."/>
            <person name="Jeffries C.D."/>
            <person name="Meincke L."/>
            <person name="Brettin T."/>
            <person name="Detter J.C."/>
            <person name="Detter J.C."/>
            <person name="Rohde M."/>
            <person name="Goeker M."/>
            <person name="Bristow J."/>
            <person name="Eisen J.A."/>
            <person name="Markowitz V."/>
            <person name="Hugenholtz P."/>
            <person name="Kyrpides N.C."/>
            <person name="Klenk H.-P."/>
        </authorList>
    </citation>
    <scope>NUCLEOTIDE SEQUENCE [LARGE SCALE GENOMIC DNA]</scope>
    <source>
        <strain evidence="5">ATCC 25078 / DSM 43160 / JCM 3152 / KCC A-0152 / KCTC 9177 / NBRC 13315 / NRRL B-3577 / G-20</strain>
    </source>
</reference>
<evidence type="ECO:0000256" key="1">
    <source>
        <dbReference type="ARBA" id="ARBA00010617"/>
    </source>
</evidence>
<dbReference type="GO" id="GO:0004497">
    <property type="term" value="F:monooxygenase activity"/>
    <property type="evidence" value="ECO:0007669"/>
    <property type="project" value="InterPro"/>
</dbReference>
<evidence type="ECO:0000259" key="3">
    <source>
        <dbReference type="PROSITE" id="PS51384"/>
    </source>
</evidence>
<dbReference type="SUPFAM" id="SSF54292">
    <property type="entry name" value="2Fe-2S ferredoxin-like"/>
    <property type="match status" value="1"/>
</dbReference>
<protein>
    <submittedName>
        <fullName evidence="4">Ferredoxin</fullName>
    </submittedName>
</protein>
<dbReference type="Pfam" id="PF00111">
    <property type="entry name" value="Fer2"/>
    <property type="match status" value="1"/>
</dbReference>
<reference evidence="5" key="2">
    <citation type="submission" date="2010-01" db="EMBL/GenBank/DDBJ databases">
        <title>The complete genome of Geodermatophilus obscurus DSM 43160.</title>
        <authorList>
            <consortium name="US DOE Joint Genome Institute (JGI-PGF)"/>
            <person name="Lucas S."/>
            <person name="Copeland A."/>
            <person name="Lapidus A."/>
            <person name="Glavina del Rio T."/>
            <person name="Dalin E."/>
            <person name="Tice H."/>
            <person name="Bruce D."/>
            <person name="Goodwin L."/>
            <person name="Pitluck S."/>
            <person name="Kyrpides N."/>
            <person name="Mavromatis K."/>
            <person name="Ivanova N."/>
            <person name="Munk A.C."/>
            <person name="Brettin T."/>
            <person name="Detter J.C."/>
            <person name="Han C."/>
            <person name="Larimer F."/>
            <person name="Land M."/>
            <person name="Hauser L."/>
            <person name="Markowitz V."/>
            <person name="Cheng J.-F."/>
            <person name="Hugenholtz P."/>
            <person name="Woyke T."/>
            <person name="Wu D."/>
            <person name="Jando M."/>
            <person name="Schneider S."/>
            <person name="Klenk H.-P."/>
            <person name="Eisen J.A."/>
        </authorList>
    </citation>
    <scope>NUCLEOTIDE SEQUENCE [LARGE SCALE GENOMIC DNA]</scope>
    <source>
        <strain evidence="5">ATCC 25078 / DSM 43160 / JCM 3152 / KCC A-0152 / KCTC 9177 / NBRC 13315 / NRRL B-3577 / G-20</strain>
    </source>
</reference>
<dbReference type="PROSITE" id="PS51085">
    <property type="entry name" value="2FE2S_FER_2"/>
    <property type="match status" value="1"/>
</dbReference>
<dbReference type="InterPro" id="IPR017938">
    <property type="entry name" value="Riboflavin_synthase-like_b-brl"/>
</dbReference>
<dbReference type="PANTHER" id="PTHR46696:SF6">
    <property type="entry name" value="P450, PUTATIVE (EUROFUNG)-RELATED"/>
    <property type="match status" value="1"/>
</dbReference>
<dbReference type="Proteomes" id="UP000001382">
    <property type="component" value="Chromosome"/>
</dbReference>
<dbReference type="Pfam" id="PF00067">
    <property type="entry name" value="p450"/>
    <property type="match status" value="1"/>
</dbReference>
<accession>D2S6L7</accession>
<dbReference type="InterPro" id="IPR001041">
    <property type="entry name" value="2Fe-2S_ferredoxin-type"/>
</dbReference>
<gene>
    <name evidence="4" type="ordered locus">Gobs_2761</name>
</gene>
<evidence type="ECO:0000259" key="2">
    <source>
        <dbReference type="PROSITE" id="PS51085"/>
    </source>
</evidence>
<dbReference type="CDD" id="cd00207">
    <property type="entry name" value="fer2"/>
    <property type="match status" value="1"/>
</dbReference>
<dbReference type="InterPro" id="IPR006058">
    <property type="entry name" value="2Fe2S_fd_BS"/>
</dbReference>
<dbReference type="PRINTS" id="PR00359">
    <property type="entry name" value="BP450"/>
</dbReference>
<dbReference type="CDD" id="cd06185">
    <property type="entry name" value="PDR_like"/>
    <property type="match status" value="1"/>
</dbReference>
<organism evidence="4 5">
    <name type="scientific">Geodermatophilus obscurus (strain ATCC 25078 / DSM 43160 / JCM 3152 / CCUG 61914 / KCC A-0152 / KCTC 9177 / NBRC 13315 / NRRL B-3577 / G-20)</name>
    <dbReference type="NCBI Taxonomy" id="526225"/>
    <lineage>
        <taxon>Bacteria</taxon>
        <taxon>Bacillati</taxon>
        <taxon>Actinomycetota</taxon>
        <taxon>Actinomycetes</taxon>
        <taxon>Geodermatophilales</taxon>
        <taxon>Geodermatophilaceae</taxon>
        <taxon>Geodermatophilus</taxon>
    </lineage>
</organism>
<dbReference type="Gene3D" id="1.10.630.10">
    <property type="entry name" value="Cytochrome P450"/>
    <property type="match status" value="1"/>
</dbReference>
<dbReference type="eggNOG" id="COG1018">
    <property type="taxonomic scope" value="Bacteria"/>
</dbReference>
<dbReference type="GO" id="GO:0051537">
    <property type="term" value="F:2 iron, 2 sulfur cluster binding"/>
    <property type="evidence" value="ECO:0007669"/>
    <property type="project" value="InterPro"/>
</dbReference>
<dbReference type="InterPro" id="IPR036396">
    <property type="entry name" value="Cyt_P450_sf"/>
</dbReference>
<dbReference type="InterPro" id="IPR001433">
    <property type="entry name" value="OxRdtase_FAD/NAD-bd"/>
</dbReference>
<dbReference type="Pfam" id="PF00175">
    <property type="entry name" value="NAD_binding_1"/>
    <property type="match status" value="1"/>
</dbReference>
<dbReference type="GO" id="GO:0020037">
    <property type="term" value="F:heme binding"/>
    <property type="evidence" value="ECO:0007669"/>
    <property type="project" value="InterPro"/>
</dbReference>
<sequence length="774" mass="84839">MGDRRVFKRFKSPTVETPMAQTATAPATEIDYNPFAPDFYTSDPFGTYRRMRDEAPVYWSERWGWYALTRFDDVRAAALDADTFRSFEGMDIDDSRLEQVPPGSIGSMDNPRHDQVRSVVQPYFLPRRIAGLEDGVRAVVRDLVGSWRDRGAGGRGRVDIAQELAWPMPFDVFFHLMGLPSRHDQDPLERARRDQLEHWTHELKDRVPGTPHLTEVARAATAGVQQFFIDLLDERRRCGRDDLVTEFVNADIDGVPFVGERVTTESEVSGLMMILFLGGVESTAGLTGTLFELLAENPDQRALLQADPSLIPAAVEEAMRLITPLQLTARTTSREVTLHGVTMPAGSRVVLIPGAANRDERQFPDPDTFDITRPRGRHLGFGEGVHGCLGAPLARLEARIALEEALPVLGDYDLAGPPTFYPSSPNMYVWKNLPVTFGAPARRPHVEAVHHRTTTVTLATAEFEAEARVAAKEEVADGVVALTLREAGGRPLPAWEPGAHVDLVLDGVPTRQYSLCGGAADHSEYRLGILRDADGRGSSRFVHDRLAVGDPVRVRGPRNNFPLVGSPRYLFIAGGIGITPVLPMIRAAEAAGADWRLVYGGRQRASMAFLDELAPYGDRVSVRPQDETGLLDLDGLLGTPEPDTLVYCCGPEPLLAAVEQRCTGWPRGALHVERFAPRPQGEPARAEAFEVVLEQSGLTLTVPPDRSILSVVEEAGVGVLSSCAEGTCGTCETAVLDGVPDHRDSVLSDEERKADDCMMICVSRARGDRLVLDL</sequence>
<dbReference type="SUPFAM" id="SSF63380">
    <property type="entry name" value="Riboflavin synthase domain-like"/>
    <property type="match status" value="1"/>
</dbReference>
<dbReference type="PROSITE" id="PS51384">
    <property type="entry name" value="FAD_FR"/>
    <property type="match status" value="1"/>
</dbReference>
<dbReference type="Gene3D" id="2.40.30.10">
    <property type="entry name" value="Translation factors"/>
    <property type="match status" value="1"/>
</dbReference>
<dbReference type="InterPro" id="IPR012675">
    <property type="entry name" value="Beta-grasp_dom_sf"/>
</dbReference>
<feature type="domain" description="2Fe-2S ferredoxin-type" evidence="2">
    <location>
        <begin position="689"/>
        <end position="774"/>
    </location>
</feature>
<dbReference type="GO" id="GO:0016705">
    <property type="term" value="F:oxidoreductase activity, acting on paired donors, with incorporation or reduction of molecular oxygen"/>
    <property type="evidence" value="ECO:0007669"/>
    <property type="project" value="InterPro"/>
</dbReference>
<dbReference type="InterPro" id="IPR001128">
    <property type="entry name" value="Cyt_P450"/>
</dbReference>